<evidence type="ECO:0000259" key="7">
    <source>
        <dbReference type="Pfam" id="PF00482"/>
    </source>
</evidence>
<keyword evidence="5 6" id="KW-0472">Membrane</keyword>
<keyword evidence="4 6" id="KW-1133">Transmembrane helix</keyword>
<evidence type="ECO:0000313" key="9">
    <source>
        <dbReference type="Proteomes" id="UP000253752"/>
    </source>
</evidence>
<feature type="domain" description="Type II secretion system protein GspF" evidence="7">
    <location>
        <begin position="171"/>
        <end position="297"/>
    </location>
</feature>
<dbReference type="GO" id="GO:0005886">
    <property type="term" value="C:plasma membrane"/>
    <property type="evidence" value="ECO:0007669"/>
    <property type="project" value="UniProtKB-SubCell"/>
</dbReference>
<evidence type="ECO:0000256" key="4">
    <source>
        <dbReference type="ARBA" id="ARBA00022989"/>
    </source>
</evidence>
<dbReference type="PANTHER" id="PTHR35007">
    <property type="entry name" value="INTEGRAL MEMBRANE PROTEIN-RELATED"/>
    <property type="match status" value="1"/>
</dbReference>
<dbReference type="Pfam" id="PF00482">
    <property type="entry name" value="T2SSF"/>
    <property type="match status" value="1"/>
</dbReference>
<comment type="caution">
    <text evidence="8">The sequence shown here is derived from an EMBL/GenBank/DDBJ whole genome shotgun (WGS) entry which is preliminary data.</text>
</comment>
<organism evidence="8 9">
    <name type="scientific">Eggerthella lenta</name>
    <name type="common">Eubacterium lentum</name>
    <dbReference type="NCBI Taxonomy" id="84112"/>
    <lineage>
        <taxon>Bacteria</taxon>
        <taxon>Bacillati</taxon>
        <taxon>Actinomycetota</taxon>
        <taxon>Coriobacteriia</taxon>
        <taxon>Eggerthellales</taxon>
        <taxon>Eggerthellaceae</taxon>
        <taxon>Eggerthella</taxon>
    </lineage>
</organism>
<feature type="transmembrane region" description="Helical" evidence="6">
    <location>
        <begin position="109"/>
        <end position="126"/>
    </location>
</feature>
<dbReference type="PANTHER" id="PTHR35007:SF2">
    <property type="entry name" value="PILUS ASSEMBLE PROTEIN"/>
    <property type="match status" value="1"/>
</dbReference>
<proteinExistence type="predicted"/>
<feature type="transmembrane region" description="Helical" evidence="6">
    <location>
        <begin position="282"/>
        <end position="305"/>
    </location>
</feature>
<comment type="subcellular location">
    <subcellularLocation>
        <location evidence="1">Cell membrane</location>
        <topology evidence="1">Multi-pass membrane protein</topology>
    </subcellularLocation>
</comment>
<keyword evidence="2" id="KW-1003">Cell membrane</keyword>
<feature type="transmembrane region" description="Helical" evidence="6">
    <location>
        <begin position="6"/>
        <end position="28"/>
    </location>
</feature>
<dbReference type="EMBL" id="PPTX01000028">
    <property type="protein sequence ID" value="RDB75419.1"/>
    <property type="molecule type" value="Genomic_DNA"/>
</dbReference>
<sequence>MIAGGAGAAVCAMLVLGAIGGLAAYEAFVRYAAPARRDVVAPSAASASKDGHRAGGASRRRRATEAFGAFAAFLDKRVPLTRADVESSRDRLSRAGVELEPETWRSVRVVSALGCAGLAGVAAAGMGFEPPAFAGAAACCAACGWMAPSWALSRRERNRRRAIELALPDAMELLGIAIAAGSPIEQCFREVAESMDGPLAREFSLVDREVNLLGRSREEALEHLGQRCRSQDVSAFTAQLMQAVSQGSSLTEGLAVQAALARETAQAEAMERIRKMPTKLDIVLSLCFLPPTVALVVVPTVVNLLNFLNDSMG</sequence>
<evidence type="ECO:0000256" key="3">
    <source>
        <dbReference type="ARBA" id="ARBA00022692"/>
    </source>
</evidence>
<dbReference type="RefSeq" id="WP_114516684.1">
    <property type="nucleotide sequence ID" value="NZ_CP089333.1"/>
</dbReference>
<evidence type="ECO:0000256" key="1">
    <source>
        <dbReference type="ARBA" id="ARBA00004651"/>
    </source>
</evidence>
<evidence type="ECO:0000313" key="8">
    <source>
        <dbReference type="EMBL" id="RDB75419.1"/>
    </source>
</evidence>
<evidence type="ECO:0000256" key="6">
    <source>
        <dbReference type="SAM" id="Phobius"/>
    </source>
</evidence>
<feature type="transmembrane region" description="Helical" evidence="6">
    <location>
        <begin position="132"/>
        <end position="152"/>
    </location>
</feature>
<dbReference type="Proteomes" id="UP000253752">
    <property type="component" value="Unassembled WGS sequence"/>
</dbReference>
<dbReference type="AlphaFoldDB" id="A0A369MQY0"/>
<accession>A0A369MQY0</accession>
<reference evidence="8 9" key="1">
    <citation type="journal article" date="2018" name="Elife">
        <title>Discovery and characterization of a prevalent human gut bacterial enzyme sufficient for the inactivation of a family of plant toxins.</title>
        <authorList>
            <person name="Koppel N."/>
            <person name="Bisanz J.E."/>
            <person name="Pandelia M.E."/>
            <person name="Turnbaugh P.J."/>
            <person name="Balskus E.P."/>
        </authorList>
    </citation>
    <scope>NUCLEOTIDE SEQUENCE [LARGE SCALE GENOMIC DNA]</scope>
    <source>
        <strain evidence="8 9">MR1 #12</strain>
    </source>
</reference>
<evidence type="ECO:0000256" key="5">
    <source>
        <dbReference type="ARBA" id="ARBA00023136"/>
    </source>
</evidence>
<keyword evidence="3 6" id="KW-0812">Transmembrane</keyword>
<dbReference type="InterPro" id="IPR018076">
    <property type="entry name" value="T2SS_GspF_dom"/>
</dbReference>
<name>A0A369MQY0_EGGLN</name>
<gene>
    <name evidence="8" type="ORF">C1872_14045</name>
</gene>
<protein>
    <submittedName>
        <fullName evidence="8">Type II secretion system protein</fullName>
    </submittedName>
</protein>
<evidence type="ECO:0000256" key="2">
    <source>
        <dbReference type="ARBA" id="ARBA00022475"/>
    </source>
</evidence>